<evidence type="ECO:0000256" key="1">
    <source>
        <dbReference type="SAM" id="MobiDB-lite"/>
    </source>
</evidence>
<evidence type="ECO:0000313" key="2">
    <source>
        <dbReference type="EMBL" id="CAD9091660.1"/>
    </source>
</evidence>
<accession>A0A7S1L1I3</accession>
<evidence type="ECO:0008006" key="3">
    <source>
        <dbReference type="Google" id="ProtNLM"/>
    </source>
</evidence>
<dbReference type="SUPFAM" id="SSF82199">
    <property type="entry name" value="SET domain"/>
    <property type="match status" value="1"/>
</dbReference>
<dbReference type="Gene3D" id="2.170.270.10">
    <property type="entry name" value="SET domain"/>
    <property type="match status" value="1"/>
</dbReference>
<feature type="region of interest" description="Disordered" evidence="1">
    <location>
        <begin position="112"/>
        <end position="172"/>
    </location>
</feature>
<reference evidence="2" key="1">
    <citation type="submission" date="2021-01" db="EMBL/GenBank/DDBJ databases">
        <authorList>
            <person name="Corre E."/>
            <person name="Pelletier E."/>
            <person name="Niang G."/>
            <person name="Scheremetjew M."/>
            <person name="Finn R."/>
            <person name="Kale V."/>
            <person name="Holt S."/>
            <person name="Cochrane G."/>
            <person name="Meng A."/>
            <person name="Brown T."/>
            <person name="Cohen L."/>
        </authorList>
    </citation>
    <scope>NUCLEOTIDE SEQUENCE</scope>
    <source>
        <strain evidence="2">OF101</strain>
    </source>
</reference>
<dbReference type="EMBL" id="HBGE01005084">
    <property type="protein sequence ID" value="CAD9091660.1"/>
    <property type="molecule type" value="Transcribed_RNA"/>
</dbReference>
<dbReference type="InterPro" id="IPR046341">
    <property type="entry name" value="SET_dom_sf"/>
</dbReference>
<organism evidence="2">
    <name type="scientific">Alexandrium catenella</name>
    <name type="common">Red tide dinoflagellate</name>
    <name type="synonym">Gonyaulax catenella</name>
    <dbReference type="NCBI Taxonomy" id="2925"/>
    <lineage>
        <taxon>Eukaryota</taxon>
        <taxon>Sar</taxon>
        <taxon>Alveolata</taxon>
        <taxon>Dinophyceae</taxon>
        <taxon>Gonyaulacales</taxon>
        <taxon>Pyrocystaceae</taxon>
        <taxon>Alexandrium</taxon>
    </lineage>
</organism>
<dbReference type="AlphaFoldDB" id="A0A7S1L1I3"/>
<sequence length="325" mass="35888">MERRREEDRGKTPGVFASGRVSKKNPQSAKPVFKRGDIIGPMGGMLRRRVRFEEVHYNGRTWALHDPQAYEIGLRAKTTELSIEPLVLDLTAGSSRNRLRHLADTRNDPLGLRDILGAPSRPGTAEVGRPRTAMKRVRSRPHSPEGGAGEAEVLRLDDEAPPSPTALSRTLSNGAAMNATLSCMSGDMSSVSGARKAATGTGVPPGENENEASEEMANVKIVEVYVNGWPYAFVVALRDVMPGEELLVDRGREHWVISRFVIERLRDVNQLGRDLLVGTKTERDAKIVEEEAPLSFAPREPMTRVALMKAPARRDSVKSYQSERF</sequence>
<name>A0A7S1L1I3_ALECA</name>
<proteinExistence type="predicted"/>
<feature type="compositionally biased region" description="Basic residues" evidence="1">
    <location>
        <begin position="132"/>
        <end position="141"/>
    </location>
</feature>
<feature type="region of interest" description="Disordered" evidence="1">
    <location>
        <begin position="186"/>
        <end position="212"/>
    </location>
</feature>
<dbReference type="CDD" id="cd08161">
    <property type="entry name" value="SET"/>
    <property type="match status" value="1"/>
</dbReference>
<feature type="compositionally biased region" description="Basic and acidic residues" evidence="1">
    <location>
        <begin position="1"/>
        <end position="11"/>
    </location>
</feature>
<feature type="region of interest" description="Disordered" evidence="1">
    <location>
        <begin position="1"/>
        <end position="35"/>
    </location>
</feature>
<gene>
    <name evidence="2" type="ORF">ACAT0790_LOCUS3089</name>
</gene>
<protein>
    <recommendedName>
        <fullName evidence="3">SET domain-containing protein</fullName>
    </recommendedName>
</protein>